<evidence type="ECO:0000256" key="1">
    <source>
        <dbReference type="SAM" id="Phobius"/>
    </source>
</evidence>
<evidence type="ECO:0000313" key="2">
    <source>
        <dbReference type="EMBL" id="CAD6191737.1"/>
    </source>
</evidence>
<accession>A0A8S1H8U7</accession>
<evidence type="ECO:0000313" key="3">
    <source>
        <dbReference type="Proteomes" id="UP000835052"/>
    </source>
</evidence>
<feature type="transmembrane region" description="Helical" evidence="1">
    <location>
        <begin position="85"/>
        <end position="109"/>
    </location>
</feature>
<dbReference type="Proteomes" id="UP000835052">
    <property type="component" value="Unassembled WGS sequence"/>
</dbReference>
<organism evidence="2 3">
    <name type="scientific">Caenorhabditis auriculariae</name>
    <dbReference type="NCBI Taxonomy" id="2777116"/>
    <lineage>
        <taxon>Eukaryota</taxon>
        <taxon>Metazoa</taxon>
        <taxon>Ecdysozoa</taxon>
        <taxon>Nematoda</taxon>
        <taxon>Chromadorea</taxon>
        <taxon>Rhabditida</taxon>
        <taxon>Rhabditina</taxon>
        <taxon>Rhabditomorpha</taxon>
        <taxon>Rhabditoidea</taxon>
        <taxon>Rhabditidae</taxon>
        <taxon>Peloderinae</taxon>
        <taxon>Caenorhabditis</taxon>
    </lineage>
</organism>
<proteinExistence type="predicted"/>
<dbReference type="AlphaFoldDB" id="A0A8S1H8U7"/>
<protein>
    <submittedName>
        <fullName evidence="2">Uncharacterized protein</fullName>
    </submittedName>
</protein>
<gene>
    <name evidence="2" type="ORF">CAUJ_LOCUS7656</name>
</gene>
<sequence length="110" mass="12379">MKSVKALIGSSSETRVNQSNRTILGFERRLPPPQGPTFLATPSVWRAPHRRRRARETHTLCKRGQSGRALRGSLPSPNRRRLFSFFPWSLCTVICVAQVGLSLIAVDLIR</sequence>
<reference evidence="2" key="1">
    <citation type="submission" date="2020-10" db="EMBL/GenBank/DDBJ databases">
        <authorList>
            <person name="Kikuchi T."/>
        </authorList>
    </citation>
    <scope>NUCLEOTIDE SEQUENCE</scope>
    <source>
        <strain evidence="2">NKZ352</strain>
    </source>
</reference>
<keyword evidence="1" id="KW-0472">Membrane</keyword>
<keyword evidence="1" id="KW-1133">Transmembrane helix</keyword>
<keyword evidence="3" id="KW-1185">Reference proteome</keyword>
<keyword evidence="1" id="KW-0812">Transmembrane</keyword>
<dbReference type="EMBL" id="CAJGYM010000023">
    <property type="protein sequence ID" value="CAD6191737.1"/>
    <property type="molecule type" value="Genomic_DNA"/>
</dbReference>
<name>A0A8S1H8U7_9PELO</name>
<comment type="caution">
    <text evidence="2">The sequence shown here is derived from an EMBL/GenBank/DDBJ whole genome shotgun (WGS) entry which is preliminary data.</text>
</comment>